<organism evidence="2 3">
    <name type="scientific">Mariprofundus aestuarium</name>
    <dbReference type="NCBI Taxonomy" id="1921086"/>
    <lineage>
        <taxon>Bacteria</taxon>
        <taxon>Pseudomonadati</taxon>
        <taxon>Pseudomonadota</taxon>
        <taxon>Candidatius Mariprofundia</taxon>
        <taxon>Mariprofundales</taxon>
        <taxon>Mariprofundaceae</taxon>
        <taxon>Mariprofundus</taxon>
    </lineage>
</organism>
<dbReference type="Gene3D" id="2.120.10.30">
    <property type="entry name" value="TolB, C-terminal domain"/>
    <property type="match status" value="1"/>
</dbReference>
<name>A0A2K8KYD0_MARES</name>
<dbReference type="PANTHER" id="PTHR36842">
    <property type="entry name" value="PROTEIN TOLB HOMOLOG"/>
    <property type="match status" value="1"/>
</dbReference>
<reference evidence="2 3" key="1">
    <citation type="submission" date="2016-12" db="EMBL/GenBank/DDBJ databases">
        <title>Isolation and genomic insights into novel planktonic Zetaproteobacteria from stratified waters of the Chesapeake Bay.</title>
        <authorList>
            <person name="McAllister S.M."/>
            <person name="Kato S."/>
            <person name="Chan C.S."/>
            <person name="Chiu B.K."/>
            <person name="Field E.K."/>
        </authorList>
    </citation>
    <scope>NUCLEOTIDE SEQUENCE [LARGE SCALE GENOMIC DNA]</scope>
    <source>
        <strain evidence="2 3">CP-5</strain>
    </source>
</reference>
<dbReference type="AlphaFoldDB" id="A0A2K8KYD0"/>
<proteinExistence type="inferred from homology"/>
<comment type="similarity">
    <text evidence="1">Belongs to the TolB family.</text>
</comment>
<dbReference type="InterPro" id="IPR011042">
    <property type="entry name" value="6-blade_b-propeller_TolB-like"/>
</dbReference>
<gene>
    <name evidence="2" type="ORF">Ga0123461_1597</name>
</gene>
<dbReference type="PANTHER" id="PTHR36842:SF1">
    <property type="entry name" value="PROTEIN TOLB"/>
    <property type="match status" value="1"/>
</dbReference>
<dbReference type="Proteomes" id="UP000231701">
    <property type="component" value="Chromosome"/>
</dbReference>
<dbReference type="EMBL" id="CP018799">
    <property type="protein sequence ID" value="ATX80010.1"/>
    <property type="molecule type" value="Genomic_DNA"/>
</dbReference>
<dbReference type="SUPFAM" id="SSF69304">
    <property type="entry name" value="Tricorn protease N-terminal domain"/>
    <property type="match status" value="1"/>
</dbReference>
<sequence length="373" mass="41273">MNLYLGDHYMKTRHLLSGLAVAAMLVQPSIALSRSMEASPAPLYPVAPYIVDKGVESVYPSVAGQFLVFGQRSKGDEYTVNRVSKSSPSSSRYQLKPLAKIDNMRFGVAIKDGSIGYVSNRVGPTSAWMWQGKGDGQVAIGSLATFRGGLAPYNLNASSDGKVWCFDTTFEKQRYNQMLNEFSHFPHHELVGQQWRTYDSDNFRIKTGYLATKAGKKNKFDAPVLYVFSRQNSQLVMVPNAFDGAVSPDGKSVAFVRETNGNYDIWMQDVDGSDLVQLTNSEYGDFEPAWSSDGKMLLFVSNRDSGGDVHKTSIYMLEISSNRETRLTNSPKATDGGPAWLDSNSIVFHSNRSLTNANGGTSSDWNIWKLDIK</sequence>
<evidence type="ECO:0000313" key="3">
    <source>
        <dbReference type="Proteomes" id="UP000231701"/>
    </source>
</evidence>
<keyword evidence="3" id="KW-1185">Reference proteome</keyword>
<evidence type="ECO:0000313" key="2">
    <source>
        <dbReference type="EMBL" id="ATX80010.1"/>
    </source>
</evidence>
<dbReference type="KEGG" id="maes:Ga0123461_1597"/>
<evidence type="ECO:0000256" key="1">
    <source>
        <dbReference type="ARBA" id="ARBA00009820"/>
    </source>
</evidence>
<accession>A0A2K8KYD0</accession>
<dbReference type="InterPro" id="IPR011659">
    <property type="entry name" value="WD40"/>
</dbReference>
<dbReference type="Pfam" id="PF07676">
    <property type="entry name" value="PD40"/>
    <property type="match status" value="2"/>
</dbReference>
<protein>
    <submittedName>
        <fullName evidence="2">WD40-like Beta Propeller Repeat</fullName>
    </submittedName>
</protein>